<comment type="caution">
    <text evidence="5">The sequence shown here is derived from an EMBL/GenBank/DDBJ whole genome shotgun (WGS) entry which is preliminary data.</text>
</comment>
<organism evidence="5 6">
    <name type="scientific">Nocardioides bigeumensis</name>
    <dbReference type="NCBI Taxonomy" id="433657"/>
    <lineage>
        <taxon>Bacteria</taxon>
        <taxon>Bacillati</taxon>
        <taxon>Actinomycetota</taxon>
        <taxon>Actinomycetes</taxon>
        <taxon>Propionibacteriales</taxon>
        <taxon>Nocardioidaceae</taxon>
        <taxon>Nocardioides</taxon>
    </lineage>
</organism>
<evidence type="ECO:0000256" key="1">
    <source>
        <dbReference type="ARBA" id="ARBA00023015"/>
    </source>
</evidence>
<dbReference type="Proteomes" id="UP001500575">
    <property type="component" value="Unassembled WGS sequence"/>
</dbReference>
<reference evidence="6" key="1">
    <citation type="journal article" date="2019" name="Int. J. Syst. Evol. Microbiol.">
        <title>The Global Catalogue of Microorganisms (GCM) 10K type strain sequencing project: providing services to taxonomists for standard genome sequencing and annotation.</title>
        <authorList>
            <consortium name="The Broad Institute Genomics Platform"/>
            <consortium name="The Broad Institute Genome Sequencing Center for Infectious Disease"/>
            <person name="Wu L."/>
            <person name="Ma J."/>
        </authorList>
    </citation>
    <scope>NUCLEOTIDE SEQUENCE [LARGE SCALE GENOMIC DNA]</scope>
    <source>
        <strain evidence="6">JCM 16021</strain>
    </source>
</reference>
<evidence type="ECO:0000313" key="6">
    <source>
        <dbReference type="Proteomes" id="UP001500575"/>
    </source>
</evidence>
<dbReference type="InterPro" id="IPR018062">
    <property type="entry name" value="HTH_AraC-typ_CS"/>
</dbReference>
<dbReference type="InterPro" id="IPR050204">
    <property type="entry name" value="AraC_XylS_family_regulators"/>
</dbReference>
<dbReference type="RefSeq" id="WP_344305423.1">
    <property type="nucleotide sequence ID" value="NZ_BAAAQQ010000013.1"/>
</dbReference>
<keyword evidence="3" id="KW-0804">Transcription</keyword>
<feature type="domain" description="HTH araC/xylS-type" evidence="4">
    <location>
        <begin position="174"/>
        <end position="272"/>
    </location>
</feature>
<protein>
    <submittedName>
        <fullName evidence="5">Helix-turn-helix domain-containing protein</fullName>
    </submittedName>
</protein>
<dbReference type="PANTHER" id="PTHR46796">
    <property type="entry name" value="HTH-TYPE TRANSCRIPTIONAL ACTIVATOR RHAS-RELATED"/>
    <property type="match status" value="1"/>
</dbReference>
<evidence type="ECO:0000259" key="4">
    <source>
        <dbReference type="PROSITE" id="PS01124"/>
    </source>
</evidence>
<dbReference type="InterPro" id="IPR009057">
    <property type="entry name" value="Homeodomain-like_sf"/>
</dbReference>
<dbReference type="PROSITE" id="PS00041">
    <property type="entry name" value="HTH_ARAC_FAMILY_1"/>
    <property type="match status" value="1"/>
</dbReference>
<evidence type="ECO:0000256" key="3">
    <source>
        <dbReference type="ARBA" id="ARBA00023163"/>
    </source>
</evidence>
<name>A0ABP5KN16_9ACTN</name>
<keyword evidence="6" id="KW-1185">Reference proteome</keyword>
<sequence>MPARPIDPEVPAHLRDAQGFSPPIHRYEPSEDLATLVRRHWLPVWDLADDRETVQRVLQYPVPVLVVGPENAVLSGPRTGLSTQRLAGSGWAVGVLFQPAAGFLLTGRPVRELLDTVVDASTVAAVHDSGLVPALREVMGRDPGDAAARQRAVALVEATLRALLPVDEEGLLVNDLLQRVEDDSDLLRVDQLADGLGMSERTLQRLCSRRIGIGPKWLVQRRRLQEVAERLARDGTPDLAGVAADLGYADQAHLTRDFRKVTGLTPGEYAAEPRPPAVG</sequence>
<dbReference type="InterPro" id="IPR046532">
    <property type="entry name" value="DUF6597"/>
</dbReference>
<evidence type="ECO:0000256" key="2">
    <source>
        <dbReference type="ARBA" id="ARBA00023125"/>
    </source>
</evidence>
<dbReference type="PROSITE" id="PS01124">
    <property type="entry name" value="HTH_ARAC_FAMILY_2"/>
    <property type="match status" value="1"/>
</dbReference>
<accession>A0ABP5KN16</accession>
<keyword evidence="2" id="KW-0238">DNA-binding</keyword>
<dbReference type="SMART" id="SM00342">
    <property type="entry name" value="HTH_ARAC"/>
    <property type="match status" value="1"/>
</dbReference>
<evidence type="ECO:0000313" key="5">
    <source>
        <dbReference type="EMBL" id="GAA2133068.1"/>
    </source>
</evidence>
<dbReference type="InterPro" id="IPR018060">
    <property type="entry name" value="HTH_AraC"/>
</dbReference>
<keyword evidence="1" id="KW-0805">Transcription regulation</keyword>
<dbReference type="Pfam" id="PF12833">
    <property type="entry name" value="HTH_18"/>
    <property type="match status" value="1"/>
</dbReference>
<gene>
    <name evidence="5" type="ORF">GCM10009843_38210</name>
</gene>
<dbReference type="Pfam" id="PF20240">
    <property type="entry name" value="DUF6597"/>
    <property type="match status" value="1"/>
</dbReference>
<dbReference type="Gene3D" id="1.10.10.60">
    <property type="entry name" value="Homeodomain-like"/>
    <property type="match status" value="1"/>
</dbReference>
<dbReference type="PANTHER" id="PTHR46796:SF15">
    <property type="entry name" value="BLL1074 PROTEIN"/>
    <property type="match status" value="1"/>
</dbReference>
<proteinExistence type="predicted"/>
<dbReference type="SUPFAM" id="SSF46689">
    <property type="entry name" value="Homeodomain-like"/>
    <property type="match status" value="1"/>
</dbReference>
<dbReference type="EMBL" id="BAAAQQ010000013">
    <property type="protein sequence ID" value="GAA2133068.1"/>
    <property type="molecule type" value="Genomic_DNA"/>
</dbReference>